<dbReference type="Pfam" id="PF01535">
    <property type="entry name" value="PPR"/>
    <property type="match status" value="1"/>
</dbReference>
<evidence type="ECO:0000313" key="3">
    <source>
        <dbReference type="Proteomes" id="UP001055439"/>
    </source>
</evidence>
<dbReference type="Proteomes" id="UP001055439">
    <property type="component" value="Chromosome 8"/>
</dbReference>
<dbReference type="SUPFAM" id="SSF48452">
    <property type="entry name" value="TPR-like"/>
    <property type="match status" value="1"/>
</dbReference>
<dbReference type="OrthoDB" id="1877720at2759"/>
<evidence type="ECO:0000313" key="2">
    <source>
        <dbReference type="EMBL" id="URE30970.1"/>
    </source>
</evidence>
<dbReference type="InterPro" id="IPR002885">
    <property type="entry name" value="PPR_rpt"/>
</dbReference>
<organism evidence="2 3">
    <name type="scientific">Musa troglodytarum</name>
    <name type="common">fe'i banana</name>
    <dbReference type="NCBI Taxonomy" id="320322"/>
    <lineage>
        <taxon>Eukaryota</taxon>
        <taxon>Viridiplantae</taxon>
        <taxon>Streptophyta</taxon>
        <taxon>Embryophyta</taxon>
        <taxon>Tracheophyta</taxon>
        <taxon>Spermatophyta</taxon>
        <taxon>Magnoliopsida</taxon>
        <taxon>Liliopsida</taxon>
        <taxon>Zingiberales</taxon>
        <taxon>Musaceae</taxon>
        <taxon>Musa</taxon>
    </lineage>
</organism>
<dbReference type="InterPro" id="IPR046960">
    <property type="entry name" value="PPR_At4g14850-like_plant"/>
</dbReference>
<dbReference type="PANTHER" id="PTHR47926:SF490">
    <property type="entry name" value="REPEAT-LIKE SUPERFAMILY PROTEIN, PUTATIVE-RELATED"/>
    <property type="match status" value="1"/>
</dbReference>
<dbReference type="EMBL" id="CP097510">
    <property type="protein sequence ID" value="URE30970.1"/>
    <property type="molecule type" value="Genomic_DNA"/>
</dbReference>
<proteinExistence type="predicted"/>
<name>A0A9E7HD17_9LILI</name>
<accession>A0A9E7HD17</accession>
<protein>
    <submittedName>
        <fullName evidence="2">PPR repeat</fullName>
    </submittedName>
</protein>
<dbReference type="PANTHER" id="PTHR47926">
    <property type="entry name" value="PENTATRICOPEPTIDE REPEAT-CONTAINING PROTEIN"/>
    <property type="match status" value="1"/>
</dbReference>
<dbReference type="GO" id="GO:0009451">
    <property type="term" value="P:RNA modification"/>
    <property type="evidence" value="ECO:0007669"/>
    <property type="project" value="InterPro"/>
</dbReference>
<keyword evidence="3" id="KW-1185">Reference proteome</keyword>
<dbReference type="InterPro" id="IPR046848">
    <property type="entry name" value="E_motif"/>
</dbReference>
<dbReference type="Pfam" id="PF20431">
    <property type="entry name" value="E_motif"/>
    <property type="match status" value="1"/>
</dbReference>
<dbReference type="GO" id="GO:0003723">
    <property type="term" value="F:RNA binding"/>
    <property type="evidence" value="ECO:0007669"/>
    <property type="project" value="InterPro"/>
</dbReference>
<dbReference type="AlphaFoldDB" id="A0A9E7HD17"/>
<evidence type="ECO:0000256" key="1">
    <source>
        <dbReference type="ARBA" id="ARBA00022737"/>
    </source>
</evidence>
<dbReference type="Gene3D" id="1.25.40.10">
    <property type="entry name" value="Tetratricopeptide repeat domain"/>
    <property type="match status" value="1"/>
</dbReference>
<reference evidence="2" key="1">
    <citation type="submission" date="2022-05" db="EMBL/GenBank/DDBJ databases">
        <title>The Musa troglodytarum L. genome provides insights into the mechanism of non-climacteric behaviour and enrichment of carotenoids.</title>
        <authorList>
            <person name="Wang J."/>
        </authorList>
    </citation>
    <scope>NUCLEOTIDE SEQUENCE</scope>
    <source>
        <tissue evidence="2">Leaf</tissue>
    </source>
</reference>
<gene>
    <name evidence="2" type="ORF">MUK42_17547</name>
</gene>
<dbReference type="InterPro" id="IPR011990">
    <property type="entry name" value="TPR-like_helical_dom_sf"/>
</dbReference>
<sequence length="157" mass="17176">MDGEGVNPDAITLLGVLCACSHSGLVEAGRRVFDSLLRGSYGFRPEIRHYGCMVDLLGRAGFLGAAVELIETMPFAPNPVIWGSLLHASRTRGESSFGELAARRLVELEPTNVAHHVVLANLYAEMGRWREAEEVRRLVKEGGLRKDAGWSFAERVG</sequence>
<keyword evidence="1" id="KW-0677">Repeat</keyword>
<dbReference type="FunFam" id="1.25.40.10:FF:000242">
    <property type="entry name" value="Pentatricopeptide repeat-containing protein"/>
    <property type="match status" value="1"/>
</dbReference>